<accession>A0A1S6HTE0</accession>
<name>A0A1S6HTE0_9GAMM</name>
<sequence length="80" mass="8803">MGFYLISLPISVPVMTQMVITFATTKERVTPAVNESSDLSIELNDLCKNLPFIILPLLATTLFFTTATVIAVLSSLLLWL</sequence>
<keyword evidence="1" id="KW-0812">Transmembrane</keyword>
<dbReference type="AlphaFoldDB" id="A0A1S6HTE0"/>
<evidence type="ECO:0000313" key="3">
    <source>
        <dbReference type="Proteomes" id="UP000189545"/>
    </source>
</evidence>
<dbReference type="RefSeq" id="WP_237157874.1">
    <property type="nucleotide sequence ID" value="NZ_CP014782.1"/>
</dbReference>
<gene>
    <name evidence="2" type="ORF">Sps_03677</name>
</gene>
<organism evidence="2 3">
    <name type="scientific">Shewanella psychrophila</name>
    <dbReference type="NCBI Taxonomy" id="225848"/>
    <lineage>
        <taxon>Bacteria</taxon>
        <taxon>Pseudomonadati</taxon>
        <taxon>Pseudomonadota</taxon>
        <taxon>Gammaproteobacteria</taxon>
        <taxon>Alteromonadales</taxon>
        <taxon>Shewanellaceae</taxon>
        <taxon>Shewanella</taxon>
    </lineage>
</organism>
<feature type="transmembrane region" description="Helical" evidence="1">
    <location>
        <begin position="53"/>
        <end position="79"/>
    </location>
</feature>
<dbReference type="STRING" id="225848.Sps_03677"/>
<keyword evidence="1" id="KW-1133">Transmembrane helix</keyword>
<dbReference type="EMBL" id="CP014782">
    <property type="protein sequence ID" value="AQS38795.1"/>
    <property type="molecule type" value="Genomic_DNA"/>
</dbReference>
<proteinExistence type="predicted"/>
<evidence type="ECO:0000256" key="1">
    <source>
        <dbReference type="SAM" id="Phobius"/>
    </source>
</evidence>
<dbReference type="Proteomes" id="UP000189545">
    <property type="component" value="Chromosome"/>
</dbReference>
<keyword evidence="1" id="KW-0472">Membrane</keyword>
<protein>
    <submittedName>
        <fullName evidence="2">Uncharacterized protein</fullName>
    </submittedName>
</protein>
<keyword evidence="3" id="KW-1185">Reference proteome</keyword>
<reference evidence="2 3" key="1">
    <citation type="submission" date="2016-03" db="EMBL/GenBank/DDBJ databases">
        <title>Complete genome sequence of Shewanella psychrophila WP2, a deep sea bacterium isolated from west Pacific sediment.</title>
        <authorList>
            <person name="Xu G."/>
            <person name="Jian H."/>
        </authorList>
    </citation>
    <scope>NUCLEOTIDE SEQUENCE [LARGE SCALE GENOMIC DNA]</scope>
    <source>
        <strain evidence="2 3">WP2</strain>
    </source>
</reference>
<evidence type="ECO:0000313" key="2">
    <source>
        <dbReference type="EMBL" id="AQS38795.1"/>
    </source>
</evidence>
<dbReference type="KEGG" id="spsw:Sps_03677"/>